<evidence type="ECO:0000259" key="2">
    <source>
        <dbReference type="Pfam" id="PF12706"/>
    </source>
</evidence>
<dbReference type="EMBL" id="JAGSXJ010000020">
    <property type="protein sequence ID" value="KAH6679891.1"/>
    <property type="molecule type" value="Genomic_DNA"/>
</dbReference>
<evidence type="ECO:0000313" key="4">
    <source>
        <dbReference type="Proteomes" id="UP000770015"/>
    </source>
</evidence>
<evidence type="ECO:0000313" key="3">
    <source>
        <dbReference type="EMBL" id="KAH6679891.1"/>
    </source>
</evidence>
<evidence type="ECO:0000256" key="1">
    <source>
        <dbReference type="ARBA" id="ARBA00022801"/>
    </source>
</evidence>
<dbReference type="AlphaFoldDB" id="A0A9P9A9R3"/>
<gene>
    <name evidence="3" type="ORF">F5X68DRAFT_244793</name>
</gene>
<keyword evidence="1" id="KW-0378">Hydrolase</keyword>
<dbReference type="PANTHER" id="PTHR43546:SF9">
    <property type="entry name" value="L-ASCORBATE-6-PHOSPHATE LACTONASE ULAG-RELATED"/>
    <property type="match status" value="1"/>
</dbReference>
<proteinExistence type="predicted"/>
<dbReference type="Pfam" id="PF12706">
    <property type="entry name" value="Lactamase_B_2"/>
    <property type="match status" value="1"/>
</dbReference>
<reference evidence="3" key="1">
    <citation type="journal article" date="2021" name="Nat. Commun.">
        <title>Genetic determinants of endophytism in the Arabidopsis root mycobiome.</title>
        <authorList>
            <person name="Mesny F."/>
            <person name="Miyauchi S."/>
            <person name="Thiergart T."/>
            <person name="Pickel B."/>
            <person name="Atanasova L."/>
            <person name="Karlsson M."/>
            <person name="Huettel B."/>
            <person name="Barry K.W."/>
            <person name="Haridas S."/>
            <person name="Chen C."/>
            <person name="Bauer D."/>
            <person name="Andreopoulos W."/>
            <person name="Pangilinan J."/>
            <person name="LaButti K."/>
            <person name="Riley R."/>
            <person name="Lipzen A."/>
            <person name="Clum A."/>
            <person name="Drula E."/>
            <person name="Henrissat B."/>
            <person name="Kohler A."/>
            <person name="Grigoriev I.V."/>
            <person name="Martin F.M."/>
            <person name="Hacquard S."/>
        </authorList>
    </citation>
    <scope>NUCLEOTIDE SEQUENCE</scope>
    <source>
        <strain evidence="3">MPI-SDFR-AT-0117</strain>
    </source>
</reference>
<comment type="caution">
    <text evidence="3">The sequence shown here is derived from an EMBL/GenBank/DDBJ whole genome shotgun (WGS) entry which is preliminary data.</text>
</comment>
<organism evidence="3 4">
    <name type="scientific">Plectosphaerella plurivora</name>
    <dbReference type="NCBI Taxonomy" id="936078"/>
    <lineage>
        <taxon>Eukaryota</taxon>
        <taxon>Fungi</taxon>
        <taxon>Dikarya</taxon>
        <taxon>Ascomycota</taxon>
        <taxon>Pezizomycotina</taxon>
        <taxon>Sordariomycetes</taxon>
        <taxon>Hypocreomycetidae</taxon>
        <taxon>Glomerellales</taxon>
        <taxon>Plectosphaerellaceae</taxon>
        <taxon>Plectosphaerella</taxon>
    </lineage>
</organism>
<dbReference type="SUPFAM" id="SSF56281">
    <property type="entry name" value="Metallo-hydrolase/oxidoreductase"/>
    <property type="match status" value="1"/>
</dbReference>
<dbReference type="PANTHER" id="PTHR43546">
    <property type="entry name" value="UPF0173 METAL-DEPENDENT HYDROLASE MJ1163-RELATED"/>
    <property type="match status" value="1"/>
</dbReference>
<dbReference type="OrthoDB" id="332863at2759"/>
<name>A0A9P9A9R3_9PEZI</name>
<accession>A0A9P9A9R3</accession>
<keyword evidence="4" id="KW-1185">Reference proteome</keyword>
<dbReference type="Proteomes" id="UP000770015">
    <property type="component" value="Unassembled WGS sequence"/>
</dbReference>
<dbReference type="Gene3D" id="3.60.15.10">
    <property type="entry name" value="Ribonuclease Z/Hydroxyacylglutathione hydrolase-like"/>
    <property type="match status" value="1"/>
</dbReference>
<dbReference type="InterPro" id="IPR050114">
    <property type="entry name" value="UPF0173_UPF0282_UlaG_hydrolase"/>
</dbReference>
<dbReference type="InterPro" id="IPR036866">
    <property type="entry name" value="RibonucZ/Hydroxyglut_hydro"/>
</dbReference>
<sequence>MASPTFGGTLNMTHIGTATAILEINGVNMLTDPFFSPGGTEFDVGVAVLKVDDTPAMSLKDLPIIDVILLSHEDHPDNLDELGRQLLDGRRVLTTLDGAQKLAPRPGVIGLRPWETVSVNVGGKQFQVTGTPCQHMPGGEVTGFIITEPGFGTTDGLPNAIYFSGDTVYIEELAEIRSKFHISVAILNLGAAIAALPGHEPLMITMDGKQASRLSKEIGADVIVPMHYESWNHFSQHGKELLQAFQEEGISDKISWLEPGVTKKIF</sequence>
<feature type="domain" description="Metallo-beta-lactamase" evidence="2">
    <location>
        <begin position="28"/>
        <end position="228"/>
    </location>
</feature>
<dbReference type="GO" id="GO:0016787">
    <property type="term" value="F:hydrolase activity"/>
    <property type="evidence" value="ECO:0007669"/>
    <property type="project" value="UniProtKB-KW"/>
</dbReference>
<dbReference type="InterPro" id="IPR001279">
    <property type="entry name" value="Metallo-B-lactamas"/>
</dbReference>
<protein>
    <submittedName>
        <fullName evidence="3">Beta-lactamase superfamily domain-containing protein</fullName>
    </submittedName>
</protein>